<protein>
    <submittedName>
        <fullName evidence="1">Uncharacterized protein</fullName>
    </submittedName>
</protein>
<reference evidence="1 2" key="1">
    <citation type="submission" date="2020-06" db="EMBL/GenBank/DDBJ databases">
        <authorList>
            <consortium name="Wellcome Sanger Institute Data Sharing"/>
        </authorList>
    </citation>
    <scope>NUCLEOTIDE SEQUENCE [LARGE SCALE GENOMIC DNA]</scope>
</reference>
<keyword evidence="2" id="KW-1185">Reference proteome</keyword>
<name>A0AAY4B5M3_9TELE</name>
<organism evidence="1 2">
    <name type="scientific">Denticeps clupeoides</name>
    <name type="common">denticle herring</name>
    <dbReference type="NCBI Taxonomy" id="299321"/>
    <lineage>
        <taxon>Eukaryota</taxon>
        <taxon>Metazoa</taxon>
        <taxon>Chordata</taxon>
        <taxon>Craniata</taxon>
        <taxon>Vertebrata</taxon>
        <taxon>Euteleostomi</taxon>
        <taxon>Actinopterygii</taxon>
        <taxon>Neopterygii</taxon>
        <taxon>Teleostei</taxon>
        <taxon>Clupei</taxon>
        <taxon>Clupeiformes</taxon>
        <taxon>Denticipitoidei</taxon>
        <taxon>Denticipitidae</taxon>
        <taxon>Denticeps</taxon>
    </lineage>
</organism>
<reference evidence="1" key="2">
    <citation type="submission" date="2025-08" db="UniProtKB">
        <authorList>
            <consortium name="Ensembl"/>
        </authorList>
    </citation>
    <scope>IDENTIFICATION</scope>
</reference>
<evidence type="ECO:0000313" key="1">
    <source>
        <dbReference type="Ensembl" id="ENSDCDP00010016283.1"/>
    </source>
</evidence>
<dbReference type="Ensembl" id="ENSDCDT00010017288.1">
    <property type="protein sequence ID" value="ENSDCDP00010016283.1"/>
    <property type="gene ID" value="ENSDCDG00010007513.1"/>
</dbReference>
<proteinExistence type="predicted"/>
<evidence type="ECO:0000313" key="2">
    <source>
        <dbReference type="Proteomes" id="UP000694580"/>
    </source>
</evidence>
<sequence length="177" mass="19095">MITILDVLSMMFCCTFPEDAFYEQFIKTLLDVNDVPVTPGREHCDESWTSQMSGCCAILLKNASSHNPQPSAPSIKVQNVLTCSVTGAGNIFEKINMCITNCPPRRSAFVSVRLPSVPVAPKPAPVTASLSSVGNVRPLGKGCGLGFSMGLSVVCEWGQLRKASGVTTRHLIFPWPH</sequence>
<accession>A0AAY4B5M3</accession>
<reference evidence="1" key="3">
    <citation type="submission" date="2025-09" db="UniProtKB">
        <authorList>
            <consortium name="Ensembl"/>
        </authorList>
    </citation>
    <scope>IDENTIFICATION</scope>
</reference>
<dbReference type="AlphaFoldDB" id="A0AAY4B5M3"/>
<dbReference type="Proteomes" id="UP000694580">
    <property type="component" value="Chromosome 14"/>
</dbReference>